<comment type="pathway">
    <text evidence="6">Quinol/quinone metabolism; 1,4-dihydroxy-2-naphthoate biosynthesis; 1,4-dihydroxy-2-naphthoate from chorismate: step 2/7.</text>
</comment>
<comment type="subunit">
    <text evidence="6">Homodimer.</text>
</comment>
<keyword evidence="5 6" id="KW-0464">Manganese</keyword>
<dbReference type="GO" id="GO:0030976">
    <property type="term" value="F:thiamine pyrophosphate binding"/>
    <property type="evidence" value="ECO:0007669"/>
    <property type="project" value="UniProtKB-UniRule"/>
</dbReference>
<protein>
    <recommendedName>
        <fullName evidence="6">2-succinyl-5-enolpyruvyl-6-hydroxy-3-cyclohexene-1-carboxylate synthase</fullName>
        <shortName evidence="6">SEPHCHC synthase</shortName>
        <ecNumber evidence="6">2.2.1.9</ecNumber>
    </recommendedName>
</protein>
<dbReference type="PIRSF" id="PIRSF004983">
    <property type="entry name" value="MenD"/>
    <property type="match status" value="1"/>
</dbReference>
<dbReference type="GO" id="GO:0000287">
    <property type="term" value="F:magnesium ion binding"/>
    <property type="evidence" value="ECO:0007669"/>
    <property type="project" value="UniProtKB-UniRule"/>
</dbReference>
<dbReference type="GO" id="GO:0030145">
    <property type="term" value="F:manganese ion binding"/>
    <property type="evidence" value="ECO:0007669"/>
    <property type="project" value="UniProtKB-UniRule"/>
</dbReference>
<feature type="domain" description="Thiamine pyrophosphate enzyme N-terminal TPP-binding" evidence="9">
    <location>
        <begin position="14"/>
        <end position="122"/>
    </location>
</feature>
<dbReference type="InterPro" id="IPR004433">
    <property type="entry name" value="MenaQ_synth_MenD"/>
</dbReference>
<dbReference type="NCBIfam" id="TIGR00173">
    <property type="entry name" value="menD"/>
    <property type="match status" value="1"/>
</dbReference>
<dbReference type="GO" id="GO:0042372">
    <property type="term" value="P:phylloquinone biosynthetic process"/>
    <property type="evidence" value="ECO:0007669"/>
    <property type="project" value="UniProtKB-UniRule"/>
</dbReference>
<comment type="catalytic activity">
    <reaction evidence="6">
        <text>isochorismate + 2-oxoglutarate + H(+) = 5-enolpyruvoyl-6-hydroxy-2-succinyl-cyclohex-3-ene-1-carboxylate + CO2</text>
        <dbReference type="Rhea" id="RHEA:25593"/>
        <dbReference type="ChEBI" id="CHEBI:15378"/>
        <dbReference type="ChEBI" id="CHEBI:16526"/>
        <dbReference type="ChEBI" id="CHEBI:16810"/>
        <dbReference type="ChEBI" id="CHEBI:29780"/>
        <dbReference type="ChEBI" id="CHEBI:58818"/>
        <dbReference type="EC" id="2.2.1.9"/>
    </reaction>
</comment>
<dbReference type="PANTHER" id="PTHR42916">
    <property type="entry name" value="2-SUCCINYL-5-ENOLPYRUVYL-6-HYDROXY-3-CYCLOHEXENE-1-CARBOXYLATE SYNTHASE"/>
    <property type="match status" value="1"/>
</dbReference>
<feature type="region of interest" description="Disordered" evidence="7">
    <location>
        <begin position="589"/>
        <end position="612"/>
    </location>
</feature>
<evidence type="ECO:0000256" key="5">
    <source>
        <dbReference type="ARBA" id="ARBA00023211"/>
    </source>
</evidence>
<dbReference type="HAMAP" id="MF_01659">
    <property type="entry name" value="MenD"/>
    <property type="match status" value="1"/>
</dbReference>
<comment type="function">
    <text evidence="6">Catalyzes the thiamine diphosphate-dependent decarboxylation of 2-oxoglutarate and the subsequent addition of the resulting succinic semialdehyde-thiamine pyrophosphate anion to isochorismate to yield 2-succinyl-5-enolpyruvyl-6-hydroxy-3-cyclohexene-1-carboxylate (SEPHCHC).</text>
</comment>
<evidence type="ECO:0000256" key="4">
    <source>
        <dbReference type="ARBA" id="ARBA00023052"/>
    </source>
</evidence>
<gene>
    <name evidence="6" type="primary">menD</name>
    <name evidence="10" type="ORF">FLM9_1196</name>
</gene>
<feature type="region of interest" description="Disordered" evidence="7">
    <location>
        <begin position="199"/>
        <end position="223"/>
    </location>
</feature>
<dbReference type="PANTHER" id="PTHR42916:SF1">
    <property type="entry name" value="PROTEIN PHYLLO, CHLOROPLASTIC"/>
    <property type="match status" value="1"/>
</dbReference>
<dbReference type="InterPro" id="IPR029061">
    <property type="entry name" value="THDP-binding"/>
</dbReference>
<dbReference type="GO" id="GO:0009234">
    <property type="term" value="P:menaquinone biosynthetic process"/>
    <property type="evidence" value="ECO:0007669"/>
    <property type="project" value="InterPro"/>
</dbReference>
<keyword evidence="3 6" id="KW-0460">Magnesium</keyword>
<dbReference type="UniPathway" id="UPA00995"/>
<dbReference type="GO" id="GO:0070204">
    <property type="term" value="F:2-succinyl-5-enolpyruvyl-6-hydroxy-3-cyclohexene-1-carboxylic-acid synthase activity"/>
    <property type="evidence" value="ECO:0007669"/>
    <property type="project" value="UniProtKB-UniRule"/>
</dbReference>
<evidence type="ECO:0000256" key="2">
    <source>
        <dbReference type="ARBA" id="ARBA00022723"/>
    </source>
</evidence>
<reference evidence="11" key="1">
    <citation type="submission" date="2016-02" db="EMBL/GenBank/DDBJ databases">
        <authorList>
            <person name="liu f."/>
        </authorList>
    </citation>
    <scope>NUCLEOTIDE SEQUENCE [LARGE SCALE GENOMIC DNA]</scope>
</reference>
<dbReference type="Proteomes" id="UP000182631">
    <property type="component" value="Unassembled WGS sequence"/>
</dbReference>
<comment type="cofactor">
    <cofactor evidence="6">
        <name>Mg(2+)</name>
        <dbReference type="ChEBI" id="CHEBI:18420"/>
    </cofactor>
    <cofactor evidence="6">
        <name>Mn(2+)</name>
        <dbReference type="ChEBI" id="CHEBI:29035"/>
    </cofactor>
</comment>
<evidence type="ECO:0000313" key="11">
    <source>
        <dbReference type="Proteomes" id="UP000182631"/>
    </source>
</evidence>
<comment type="pathway">
    <text evidence="6">Cofactor biosynthesis; phylloquinone biosynthesis.</text>
</comment>
<keyword evidence="4 6" id="KW-0786">Thiamine pyrophosphate</keyword>
<evidence type="ECO:0000313" key="10">
    <source>
        <dbReference type="EMBL" id="CZB20231.1"/>
    </source>
</evidence>
<dbReference type="InterPro" id="IPR011766">
    <property type="entry name" value="TPP_enzyme_TPP-bd"/>
</dbReference>
<dbReference type="AlphaFoldDB" id="A0A170TCU8"/>
<dbReference type="EC" id="2.2.1.9" evidence="6"/>
<keyword evidence="1 6" id="KW-0808">Transferase</keyword>
<dbReference type="Gene3D" id="3.40.50.1220">
    <property type="entry name" value="TPP-binding domain"/>
    <property type="match status" value="1"/>
</dbReference>
<proteinExistence type="inferred from homology"/>
<dbReference type="CDD" id="cd07037">
    <property type="entry name" value="TPP_PYR_MenD"/>
    <property type="match status" value="1"/>
</dbReference>
<dbReference type="Pfam" id="PF02776">
    <property type="entry name" value="TPP_enzyme_N"/>
    <property type="match status" value="1"/>
</dbReference>
<dbReference type="Pfam" id="PF02775">
    <property type="entry name" value="TPP_enzyme_C"/>
    <property type="match status" value="1"/>
</dbReference>
<comment type="similarity">
    <text evidence="6">Belongs to the TPP enzyme family. MenD subfamily.</text>
</comment>
<evidence type="ECO:0000256" key="6">
    <source>
        <dbReference type="HAMAP-Rule" id="MF_01659"/>
    </source>
</evidence>
<accession>A0A170TCU8</accession>
<name>A0A170TCU8_9SYNE</name>
<comment type="cofactor">
    <cofactor evidence="6">
        <name>thiamine diphosphate</name>
        <dbReference type="ChEBI" id="CHEBI:58937"/>
    </cofactor>
    <text evidence="6">Binds 1 thiamine pyrophosphate per subunit.</text>
</comment>
<dbReference type="Gene3D" id="3.40.50.970">
    <property type="match status" value="2"/>
</dbReference>
<dbReference type="UniPathway" id="UPA01057">
    <property type="reaction ID" value="UER00164"/>
</dbReference>
<evidence type="ECO:0000256" key="7">
    <source>
        <dbReference type="SAM" id="MobiDB-lite"/>
    </source>
</evidence>
<keyword evidence="11" id="KW-1185">Reference proteome</keyword>
<evidence type="ECO:0000259" key="9">
    <source>
        <dbReference type="Pfam" id="PF02776"/>
    </source>
</evidence>
<dbReference type="OrthoDB" id="9791859at2"/>
<dbReference type="EMBL" id="FITM01000131">
    <property type="protein sequence ID" value="CZB20231.1"/>
    <property type="molecule type" value="Genomic_DNA"/>
</dbReference>
<dbReference type="RefSeq" id="WP_074457630.1">
    <property type="nucleotide sequence ID" value="NZ_FITM01000131.1"/>
</dbReference>
<dbReference type="InterPro" id="IPR012001">
    <property type="entry name" value="Thiamin_PyroP_enz_TPP-bd_dom"/>
</dbReference>
<feature type="domain" description="Thiamine pyrophosphate enzyme TPP-binding" evidence="8">
    <location>
        <begin position="432"/>
        <end position="564"/>
    </location>
</feature>
<dbReference type="SUPFAM" id="SSF52518">
    <property type="entry name" value="Thiamin diphosphate-binding fold (THDP-binding)"/>
    <property type="match status" value="2"/>
</dbReference>
<keyword evidence="2 6" id="KW-0479">Metal-binding</keyword>
<evidence type="ECO:0000256" key="1">
    <source>
        <dbReference type="ARBA" id="ARBA00022679"/>
    </source>
</evidence>
<dbReference type="CDD" id="cd02009">
    <property type="entry name" value="TPP_SHCHC_synthase"/>
    <property type="match status" value="1"/>
</dbReference>
<evidence type="ECO:0000256" key="3">
    <source>
        <dbReference type="ARBA" id="ARBA00022842"/>
    </source>
</evidence>
<sequence>MDQAAINLLWSLQLWQVLRGAGVVHGVICPGSRSGPLAVAATLTPGLVRHTSIDERSAAFLALGLIRGTGAPVAVLTTSGSAVAHLLPACSEADLGGLPLVLLTADRPLHRKHCGANQTAPQEEFLLACVRRMVQLPLPGTTTFPKALVQEALAAARGPHHHGGVQAPGPTHVNQPFEEPLHTSKAQLQAVRRQWLGQQSDGVAHPTPATDRPTATCSPPPLDWDQPGVIVAGPYRGQDLAAYQHHVTQLVRRTGWPVLADPCSGLRGLGDLPVVSGYDLLLTAPRRVPTPGQILRLGPCSPSQRLSAWLERTTAVQVQVCEQDQRLWDPLGRTHWRSGQGLAPLVAQLSPGQPTAAAMDLQQGWWQQQHRLQQWLDHQLEASPLTEPWLAWAICRWLDQQPPTTVLLASSSPVRDWESFAQPRCPHHVTCFRGVSGIDGTLSLAAGLAMASGPSRPTILVSGDLALLHDSNGWLWRPQLQSCGAHLLVVLIANGGGGIFEQLPIRNGAFSMEELFTMPQSVDQLALAAAHGVPGHTLNQPGQLARALEQGSRQARRHGMALLHCPTHARRDHRQRQRLRAAWLAQDGAPLETGEPPCHGDESPATSHVSPT</sequence>
<evidence type="ECO:0000259" key="8">
    <source>
        <dbReference type="Pfam" id="PF02775"/>
    </source>
</evidence>
<organism evidence="10 11">
    <name type="scientific">Candidatus Synechococcus spongiarum</name>
    <dbReference type="NCBI Taxonomy" id="431041"/>
    <lineage>
        <taxon>Bacteria</taxon>
        <taxon>Bacillati</taxon>
        <taxon>Cyanobacteriota</taxon>
        <taxon>Cyanophyceae</taxon>
        <taxon>Synechococcales</taxon>
        <taxon>Synechococcaceae</taxon>
        <taxon>Synechococcus</taxon>
    </lineage>
</organism>